<dbReference type="Proteomes" id="UP000199682">
    <property type="component" value="Unassembled WGS sequence"/>
</dbReference>
<feature type="coiled-coil region" evidence="1">
    <location>
        <begin position="49"/>
        <end position="76"/>
    </location>
</feature>
<dbReference type="EMBL" id="FNET01000007">
    <property type="protein sequence ID" value="SDK86873.1"/>
    <property type="molecule type" value="Genomic_DNA"/>
</dbReference>
<protein>
    <recommendedName>
        <fullName evidence="3">DUF6973 domain-containing protein</fullName>
    </recommendedName>
</protein>
<reference evidence="5" key="1">
    <citation type="submission" date="2016-10" db="EMBL/GenBank/DDBJ databases">
        <authorList>
            <person name="Varghese N."/>
            <person name="Submissions S."/>
        </authorList>
    </citation>
    <scope>NUCLEOTIDE SEQUENCE [LARGE SCALE GENOMIC DNA]</scope>
    <source>
        <strain evidence="5">DSM 44796</strain>
    </source>
</reference>
<evidence type="ECO:0000259" key="3">
    <source>
        <dbReference type="Pfam" id="PF22322"/>
    </source>
</evidence>
<dbReference type="InterPro" id="IPR054246">
    <property type="entry name" value="DUF6973"/>
</dbReference>
<proteinExistence type="predicted"/>
<evidence type="ECO:0000313" key="4">
    <source>
        <dbReference type="EMBL" id="SDK86873.1"/>
    </source>
</evidence>
<dbReference type="RefSeq" id="WP_090007105.1">
    <property type="nucleotide sequence ID" value="NZ_FNET01000007.1"/>
</dbReference>
<evidence type="ECO:0000256" key="1">
    <source>
        <dbReference type="SAM" id="Coils"/>
    </source>
</evidence>
<evidence type="ECO:0000256" key="2">
    <source>
        <dbReference type="SAM" id="MobiDB-lite"/>
    </source>
</evidence>
<dbReference type="Pfam" id="PF22322">
    <property type="entry name" value="DUF6973"/>
    <property type="match status" value="1"/>
</dbReference>
<keyword evidence="1" id="KW-0175">Coiled coil</keyword>
<gene>
    <name evidence="4" type="ORF">SAMN04488074_107336</name>
</gene>
<accession>A0A1G9FFB2</accession>
<feature type="domain" description="DUF6973" evidence="3">
    <location>
        <begin position="227"/>
        <end position="339"/>
    </location>
</feature>
<feature type="region of interest" description="Disordered" evidence="2">
    <location>
        <begin position="348"/>
        <end position="383"/>
    </location>
</feature>
<evidence type="ECO:0000313" key="5">
    <source>
        <dbReference type="Proteomes" id="UP000199682"/>
    </source>
</evidence>
<sequence length="383" mass="42340">MIIWEQISRWDPKPVGAAADQVVTARNNLVGCQSAVDAAEVKDWHGDAADRSRRALARHREDLELLAARLGALAERLDVTESDLRALRDGIAETDAMAARHGFRIEGREVLDAQGRAQGDGVLRELTKEMITSQVTALLVAAEDVDQDLYAVLHGIRAITGQDAGTLSDAADSGRKQVELAEILEDYQTAEEGQVWFRVPDLSLTDLPGFHEQLVTDTEARMLDDLKPWELKAMAGIRESSGAVAHERYPDLAAGENEVRDRSHANAFKHAYWNALMVRQFGPEWTEEYATAHEAIPGNQANNEAMDLYNNEVGRRIATENPDASPAELADLIQQAERDGELVVLDEGGRLRHTDGVEHGQTDEPKGPTRVDPYPGRETYDPW</sequence>
<feature type="compositionally biased region" description="Basic and acidic residues" evidence="2">
    <location>
        <begin position="348"/>
        <end position="369"/>
    </location>
</feature>
<organism evidence="4 5">
    <name type="scientific">Lentzea albidocapillata subsp. violacea</name>
    <dbReference type="NCBI Taxonomy" id="128104"/>
    <lineage>
        <taxon>Bacteria</taxon>
        <taxon>Bacillati</taxon>
        <taxon>Actinomycetota</taxon>
        <taxon>Actinomycetes</taxon>
        <taxon>Pseudonocardiales</taxon>
        <taxon>Pseudonocardiaceae</taxon>
        <taxon>Lentzea</taxon>
    </lineage>
</organism>
<dbReference type="AlphaFoldDB" id="A0A1G9FFB2"/>
<name>A0A1G9FFB2_9PSEU</name>